<keyword evidence="2 3" id="KW-0378">Hydrolase</keyword>
<dbReference type="EMBL" id="JBJIAA010000026">
    <property type="protein sequence ID" value="MFL0253133.1"/>
    <property type="molecule type" value="Genomic_DNA"/>
</dbReference>
<evidence type="ECO:0000256" key="2">
    <source>
        <dbReference type="ARBA" id="ARBA00022801"/>
    </source>
</evidence>
<dbReference type="InterPro" id="IPR006684">
    <property type="entry name" value="YbgC/YbaW"/>
</dbReference>
<dbReference type="SUPFAM" id="SSF54637">
    <property type="entry name" value="Thioesterase/thiol ester dehydrase-isomerase"/>
    <property type="match status" value="1"/>
</dbReference>
<sequence>MFKSNTNVKVRYAETDKMGIVYHSNYYIYFEVAREDFIKEAGISYKDMENVGVMMPIVETRCKYHDAATYADELTIQTSLKELSPIKVVLKYDVIRKTDNKVIADGETTQTFVSNNTFKIVNLKRKYTEIWDKICALK</sequence>
<dbReference type="Proteomes" id="UP001623592">
    <property type="component" value="Unassembled WGS sequence"/>
</dbReference>
<name>A0ABW8TNT6_9CLOT</name>
<dbReference type="InterPro" id="IPR050563">
    <property type="entry name" value="4-hydroxybenzoyl-CoA_TE"/>
</dbReference>
<organism evidence="3 4">
    <name type="scientific">Clostridium neuense</name>
    <dbReference type="NCBI Taxonomy" id="1728934"/>
    <lineage>
        <taxon>Bacteria</taxon>
        <taxon>Bacillati</taxon>
        <taxon>Bacillota</taxon>
        <taxon>Clostridia</taxon>
        <taxon>Eubacteriales</taxon>
        <taxon>Clostridiaceae</taxon>
        <taxon>Clostridium</taxon>
    </lineage>
</organism>
<dbReference type="EC" id="3.1.2.-" evidence="3"/>
<gene>
    <name evidence="3" type="ORF">ACJDT4_22260</name>
</gene>
<dbReference type="NCBIfam" id="TIGR00051">
    <property type="entry name" value="YbgC/FadM family acyl-CoA thioesterase"/>
    <property type="match status" value="1"/>
</dbReference>
<dbReference type="Gene3D" id="3.10.129.10">
    <property type="entry name" value="Hotdog Thioesterase"/>
    <property type="match status" value="1"/>
</dbReference>
<evidence type="ECO:0000256" key="1">
    <source>
        <dbReference type="ARBA" id="ARBA00005953"/>
    </source>
</evidence>
<dbReference type="GO" id="GO:0016787">
    <property type="term" value="F:hydrolase activity"/>
    <property type="evidence" value="ECO:0007669"/>
    <property type="project" value="UniProtKB-KW"/>
</dbReference>
<comment type="similarity">
    <text evidence="1">Belongs to the 4-hydroxybenzoyl-CoA thioesterase family.</text>
</comment>
<reference evidence="3 4" key="1">
    <citation type="submission" date="2024-11" db="EMBL/GenBank/DDBJ databases">
        <authorList>
            <person name="Heng Y.C."/>
            <person name="Lim A.C.H."/>
            <person name="Lee J.K.Y."/>
            <person name="Kittelmann S."/>
        </authorList>
    </citation>
    <scope>NUCLEOTIDE SEQUENCE [LARGE SCALE GENOMIC DNA]</scope>
    <source>
        <strain evidence="3 4">WILCCON 0114</strain>
    </source>
</reference>
<protein>
    <submittedName>
        <fullName evidence="3">Acyl-CoA thioesterase</fullName>
        <ecNumber evidence="3">3.1.2.-</ecNumber>
    </submittedName>
</protein>
<dbReference type="PIRSF" id="PIRSF003230">
    <property type="entry name" value="YbgC"/>
    <property type="match status" value="1"/>
</dbReference>
<evidence type="ECO:0000313" key="4">
    <source>
        <dbReference type="Proteomes" id="UP001623592"/>
    </source>
</evidence>
<dbReference type="PANTHER" id="PTHR31793:SF27">
    <property type="entry name" value="NOVEL THIOESTERASE SUPERFAMILY DOMAIN AND SAPOSIN A-TYPE DOMAIN CONTAINING PROTEIN (0610012H03RIK)"/>
    <property type="match status" value="1"/>
</dbReference>
<dbReference type="CDD" id="cd00586">
    <property type="entry name" value="4HBT"/>
    <property type="match status" value="1"/>
</dbReference>
<dbReference type="Pfam" id="PF13279">
    <property type="entry name" value="4HBT_2"/>
    <property type="match status" value="1"/>
</dbReference>
<proteinExistence type="inferred from homology"/>
<comment type="caution">
    <text evidence="3">The sequence shown here is derived from an EMBL/GenBank/DDBJ whole genome shotgun (WGS) entry which is preliminary data.</text>
</comment>
<dbReference type="PANTHER" id="PTHR31793">
    <property type="entry name" value="4-HYDROXYBENZOYL-COA THIOESTERASE FAMILY MEMBER"/>
    <property type="match status" value="1"/>
</dbReference>
<accession>A0ABW8TNT6</accession>
<evidence type="ECO:0000313" key="3">
    <source>
        <dbReference type="EMBL" id="MFL0253133.1"/>
    </source>
</evidence>
<dbReference type="RefSeq" id="WP_406789798.1">
    <property type="nucleotide sequence ID" value="NZ_JBJIAA010000026.1"/>
</dbReference>
<dbReference type="InterPro" id="IPR029069">
    <property type="entry name" value="HotDog_dom_sf"/>
</dbReference>
<keyword evidence="4" id="KW-1185">Reference proteome</keyword>